<dbReference type="GO" id="GO:0003824">
    <property type="term" value="F:catalytic activity"/>
    <property type="evidence" value="ECO:0007669"/>
    <property type="project" value="InterPro"/>
</dbReference>
<dbReference type="NCBIfam" id="TIGR03916">
    <property type="entry name" value="rSAM_link_UDG"/>
    <property type="match status" value="1"/>
</dbReference>
<dbReference type="PANTHER" id="PTHR21180">
    <property type="entry name" value="ENDONUCLEASE/EXONUCLEASE/PHOSPHATASE FAMILY DOMAIN-CONTAINING PROTEIN 1"/>
    <property type="match status" value="1"/>
</dbReference>
<evidence type="ECO:0000256" key="2">
    <source>
        <dbReference type="ARBA" id="ARBA00022691"/>
    </source>
</evidence>
<keyword evidence="3" id="KW-0479">Metal-binding</keyword>
<dbReference type="GO" id="GO:0046872">
    <property type="term" value="F:metal ion binding"/>
    <property type="evidence" value="ECO:0007669"/>
    <property type="project" value="UniProtKB-KW"/>
</dbReference>
<dbReference type="Proteomes" id="UP000184603">
    <property type="component" value="Unassembled WGS sequence"/>
</dbReference>
<keyword evidence="4" id="KW-0408">Iron</keyword>
<comment type="cofactor">
    <cofactor evidence="1">
        <name>[4Fe-4S] cluster</name>
        <dbReference type="ChEBI" id="CHEBI:49883"/>
    </cofactor>
</comment>
<evidence type="ECO:0000256" key="4">
    <source>
        <dbReference type="ARBA" id="ARBA00023004"/>
    </source>
</evidence>
<keyword evidence="2" id="KW-0949">S-adenosyl-L-methionine</keyword>
<keyword evidence="7" id="KW-1185">Reference proteome</keyword>
<evidence type="ECO:0000313" key="6">
    <source>
        <dbReference type="EMBL" id="SHO42876.1"/>
    </source>
</evidence>
<dbReference type="InterPro" id="IPR013785">
    <property type="entry name" value="Aldolase_TIM"/>
</dbReference>
<keyword evidence="5" id="KW-0411">Iron-sulfur</keyword>
<dbReference type="Gene3D" id="3.20.20.70">
    <property type="entry name" value="Aldolase class I"/>
    <property type="match status" value="1"/>
</dbReference>
<name>A0A1M7XVZ6_9BACT</name>
<dbReference type="OrthoDB" id="9801154at2"/>
<dbReference type="InterPro" id="IPR023874">
    <property type="entry name" value="DNA_rSAM_put"/>
</dbReference>
<dbReference type="InterPro" id="IPR051675">
    <property type="entry name" value="Endo/Exo/Phosphatase_dom_1"/>
</dbReference>
<gene>
    <name evidence="6" type="ORF">SAMN02745220_00197</name>
</gene>
<dbReference type="EMBL" id="FRFE01000001">
    <property type="protein sequence ID" value="SHO42876.1"/>
    <property type="molecule type" value="Genomic_DNA"/>
</dbReference>
<evidence type="ECO:0000256" key="3">
    <source>
        <dbReference type="ARBA" id="ARBA00022723"/>
    </source>
</evidence>
<dbReference type="GO" id="GO:0051536">
    <property type="term" value="F:iron-sulfur cluster binding"/>
    <property type="evidence" value="ECO:0007669"/>
    <property type="project" value="UniProtKB-KW"/>
</dbReference>
<evidence type="ECO:0000313" key="7">
    <source>
        <dbReference type="Proteomes" id="UP000184603"/>
    </source>
</evidence>
<dbReference type="Pfam" id="PF12836">
    <property type="entry name" value="HHH_3"/>
    <property type="match status" value="1"/>
</dbReference>
<dbReference type="InterPro" id="IPR058240">
    <property type="entry name" value="rSAM_sf"/>
</dbReference>
<dbReference type="SFLD" id="SFLDS00029">
    <property type="entry name" value="Radical_SAM"/>
    <property type="match status" value="1"/>
</dbReference>
<dbReference type="InterPro" id="IPR007197">
    <property type="entry name" value="rSAM"/>
</dbReference>
<dbReference type="SUPFAM" id="SSF47781">
    <property type="entry name" value="RuvA domain 2-like"/>
    <property type="match status" value="1"/>
</dbReference>
<dbReference type="STRING" id="1121416.SAMN02745220_00197"/>
<sequence>MKTSEKLTILADAAKYDASCSSSGSSRSNTAGGIGSAAMSGICHSWSADGRCISLLKILLSNDCIFDCAYCLSRRSNTLPRATFTAEEVADLTINFYLRNYIEGLFLSSAVYGSPDRTMADMVDVCRLLRKKHRFNGYIHLKVIPGSSPELVRQAGFLADRLSVNIELPSEQSLKMLAPQKTKRTIMVPMQQIGEEYSGFQRDRMKSRNVPCFCPAGQSTQMIVGASAESDLQILTLTENLYTRMQLKRVYYSAYMAVNTSPNLPALTSGPPLVREHRLYQADWLLRFYRFQAHEILSAAHPFLDDRLDPKVAWALRNFDLFPIDINRASYEELLRVPGIGVTSARRIIATRRLCAIREEDLKKIGLVVKRARHFITIGGKYLGDHTMSHQQLVGAMRSAEKPGSIKLLRETRQLRLF</sequence>
<dbReference type="SUPFAM" id="SSF102114">
    <property type="entry name" value="Radical SAM enzymes"/>
    <property type="match status" value="1"/>
</dbReference>
<protein>
    <submittedName>
        <fullName evidence="6">Putative DNA modification/repair radical SAM protein</fullName>
    </submittedName>
</protein>
<proteinExistence type="predicted"/>
<evidence type="ECO:0000256" key="1">
    <source>
        <dbReference type="ARBA" id="ARBA00001966"/>
    </source>
</evidence>
<evidence type="ECO:0000256" key="5">
    <source>
        <dbReference type="ARBA" id="ARBA00023014"/>
    </source>
</evidence>
<dbReference type="Gene3D" id="1.10.150.320">
    <property type="entry name" value="Photosystem II 12 kDa extrinsic protein"/>
    <property type="match status" value="1"/>
</dbReference>
<reference evidence="6 7" key="1">
    <citation type="submission" date="2016-12" db="EMBL/GenBank/DDBJ databases">
        <authorList>
            <person name="Song W.-J."/>
            <person name="Kurnit D.M."/>
        </authorList>
    </citation>
    <scope>NUCLEOTIDE SEQUENCE [LARGE SCALE GENOMIC DNA]</scope>
    <source>
        <strain evidence="6 7">DSM 18488</strain>
    </source>
</reference>
<dbReference type="RefSeq" id="WP_073611565.1">
    <property type="nucleotide sequence ID" value="NZ_FRFE01000001.1"/>
</dbReference>
<dbReference type="SFLD" id="SFLDG01102">
    <property type="entry name" value="Uncharacterised_Radical_SAM_Su"/>
    <property type="match status" value="1"/>
</dbReference>
<dbReference type="AlphaFoldDB" id="A0A1M7XVZ6"/>
<dbReference type="PANTHER" id="PTHR21180:SF9">
    <property type="entry name" value="TYPE II SECRETION SYSTEM PROTEIN K"/>
    <property type="match status" value="1"/>
</dbReference>
<accession>A0A1M7XVZ6</accession>
<dbReference type="InterPro" id="IPR010994">
    <property type="entry name" value="RuvA_2-like"/>
</dbReference>
<organism evidence="6 7">
    <name type="scientific">Desulfopila aestuarii DSM 18488</name>
    <dbReference type="NCBI Taxonomy" id="1121416"/>
    <lineage>
        <taxon>Bacteria</taxon>
        <taxon>Pseudomonadati</taxon>
        <taxon>Thermodesulfobacteriota</taxon>
        <taxon>Desulfobulbia</taxon>
        <taxon>Desulfobulbales</taxon>
        <taxon>Desulfocapsaceae</taxon>
        <taxon>Desulfopila</taxon>
    </lineage>
</organism>